<dbReference type="EMBL" id="FO082278">
    <property type="protein sequence ID" value="CCO14220.1"/>
    <property type="molecule type" value="Genomic_DNA"/>
</dbReference>
<evidence type="ECO:0000256" key="3">
    <source>
        <dbReference type="SAM" id="Phobius"/>
    </source>
</evidence>
<feature type="compositionally biased region" description="Low complexity" evidence="2">
    <location>
        <begin position="7"/>
        <end position="16"/>
    </location>
</feature>
<feature type="compositionally biased region" description="Basic and acidic residues" evidence="2">
    <location>
        <begin position="215"/>
        <end position="230"/>
    </location>
</feature>
<evidence type="ECO:0000256" key="1">
    <source>
        <dbReference type="SAM" id="Coils"/>
    </source>
</evidence>
<evidence type="ECO:0000313" key="4">
    <source>
        <dbReference type="EMBL" id="CCO14220.1"/>
    </source>
</evidence>
<sequence>MADTSTQEQQQQQQQQPMNFLATLKNKAPQQNGTGKQQQQQKRTASAPPGFTSPSGQQQQTTRTTTVLGEEQIPGKKTPTTPTKSSGATKPAPIGIPEKEDEAFDPSLVSPQLAMIKKLSAKPKNSLGEEEDKNDPKSPLALCNDGQTSESQSSGTTDQESVSFQEKLVADGEGVDAKKDSASSAQAGKKGQKQREEENYVTPRPIWVARLPRPASEKYDDQKAQRERDQVLDEKIKGLTTEIDAMIKESQELKVELDAKRVELKKSREEVKMANDLVKPIRDRWNGLRDAEKSLKEKSQTMKGLDSLAKLDAKLDDLEKKMEDESLSVLEQNKILREQKKLRKMQTEIESLEEKKRQTTGPNLVGESRDELKARLNACSEAIDVLRARLKTVADSHDETFEQIKVVSETITSLRDKRSKFMKERSAKYNELAGVRKEIQVFSKFRSLARDAQASMNSKDVDVISEARMKCEDHNDKLITQMIESEMYREWYMVETKREQSAARERKMEAQAVRDAERLAKIEEKLKKSNAKREEEEKKKKKKEQDEMEKEKEEVDPAAIPNVEKPASSSSLATTENAVEKKLNKKQKQKGAKKSPSTVDVANKNEVKEEVPKIAKVPEHILEILSSKGTNDSDASDPPLSPRSQAREKSLEGAQLKARKQQLKQERLKASAQKAEKNSESTKSKSEEMAAASAATQAARAQIELELKREKREEQERLSSASKDVQVDKEVVKVAAKAAKRAALMKEMKKERRDKIKKILLAIFLCIVVSLLTYSHFTTKPEPKVININTKSWRQEEQQQQQQPEVTYQFEEEEGLEDQQPLFNSEL</sequence>
<keyword evidence="3" id="KW-1133">Transmembrane helix</keyword>
<feature type="compositionally biased region" description="Low complexity" evidence="2">
    <location>
        <begin position="30"/>
        <end position="42"/>
    </location>
</feature>
<feature type="transmembrane region" description="Helical" evidence="3">
    <location>
        <begin position="759"/>
        <end position="777"/>
    </location>
</feature>
<reference evidence="4 5" key="1">
    <citation type="submission" date="2011-10" db="EMBL/GenBank/DDBJ databases">
        <authorList>
            <person name="Genoscope - CEA"/>
        </authorList>
    </citation>
    <scope>NUCLEOTIDE SEQUENCE [LARGE SCALE GENOMIC DNA]</scope>
    <source>
        <strain evidence="4 5">RCC 1105</strain>
    </source>
</reference>
<dbReference type="GeneID" id="19018198"/>
<dbReference type="Proteomes" id="UP000198341">
    <property type="component" value="Chromosome 1"/>
</dbReference>
<feature type="compositionally biased region" description="Polar residues" evidence="2">
    <location>
        <begin position="567"/>
        <end position="577"/>
    </location>
</feature>
<dbReference type="KEGG" id="bpg:Bathy01g04630"/>
<feature type="compositionally biased region" description="Low complexity" evidence="2">
    <location>
        <begin position="145"/>
        <end position="161"/>
    </location>
</feature>
<feature type="compositionally biased region" description="Basic and acidic residues" evidence="2">
    <location>
        <begin position="603"/>
        <end position="622"/>
    </location>
</feature>
<keyword evidence="3" id="KW-0812">Transmembrane</keyword>
<feature type="compositionally biased region" description="Basic and acidic residues" evidence="2">
    <location>
        <begin position="663"/>
        <end position="688"/>
    </location>
</feature>
<feature type="region of interest" description="Disordered" evidence="2">
    <location>
        <begin position="524"/>
        <end position="697"/>
    </location>
</feature>
<dbReference type="AlphaFoldDB" id="K8EP44"/>
<feature type="compositionally biased region" description="Low complexity" evidence="2">
    <location>
        <begin position="57"/>
        <end position="66"/>
    </location>
</feature>
<feature type="region of interest" description="Disordered" evidence="2">
    <location>
        <begin position="794"/>
        <end position="827"/>
    </location>
</feature>
<feature type="compositionally biased region" description="Basic and acidic residues" evidence="2">
    <location>
        <begin position="524"/>
        <end position="555"/>
    </location>
</feature>
<evidence type="ECO:0000313" key="5">
    <source>
        <dbReference type="Proteomes" id="UP000198341"/>
    </source>
</evidence>
<gene>
    <name evidence="4" type="ORF">Bathy01g04630</name>
</gene>
<protein>
    <submittedName>
        <fullName evidence="4">Uncharacterized protein</fullName>
    </submittedName>
</protein>
<accession>K8EP44</accession>
<keyword evidence="1" id="KW-0175">Coiled coil</keyword>
<feature type="region of interest" description="Disordered" evidence="2">
    <location>
        <begin position="1"/>
        <end position="230"/>
    </location>
</feature>
<name>K8EP44_9CHLO</name>
<feature type="compositionally biased region" description="Basic residues" evidence="2">
    <location>
        <begin position="583"/>
        <end position="593"/>
    </location>
</feature>
<evidence type="ECO:0000256" key="2">
    <source>
        <dbReference type="SAM" id="MobiDB-lite"/>
    </source>
</evidence>
<feature type="compositionally biased region" description="Low complexity" evidence="2">
    <location>
        <begin position="75"/>
        <end position="91"/>
    </location>
</feature>
<dbReference type="RefSeq" id="XP_007515341.1">
    <property type="nucleotide sequence ID" value="XM_007515279.1"/>
</dbReference>
<keyword evidence="3" id="KW-0472">Membrane</keyword>
<feature type="coiled-coil region" evidence="1">
    <location>
        <begin position="308"/>
        <end position="389"/>
    </location>
</feature>
<proteinExistence type="predicted"/>
<organism evidence="4 5">
    <name type="scientific">Bathycoccus prasinos</name>
    <dbReference type="NCBI Taxonomy" id="41875"/>
    <lineage>
        <taxon>Eukaryota</taxon>
        <taxon>Viridiplantae</taxon>
        <taxon>Chlorophyta</taxon>
        <taxon>Mamiellophyceae</taxon>
        <taxon>Mamiellales</taxon>
        <taxon>Bathycoccaceae</taxon>
        <taxon>Bathycoccus</taxon>
    </lineage>
</organism>
<feature type="coiled-coil region" evidence="1">
    <location>
        <begin position="236"/>
        <end position="277"/>
    </location>
</feature>
<keyword evidence="5" id="KW-1185">Reference proteome</keyword>